<dbReference type="Gene3D" id="1.10.10.10">
    <property type="entry name" value="Winged helix-like DNA-binding domain superfamily/Winged helix DNA-binding domain"/>
    <property type="match status" value="1"/>
</dbReference>
<dbReference type="InterPro" id="IPR002831">
    <property type="entry name" value="Tscrpt_reg_TrmB_N"/>
</dbReference>
<evidence type="ECO:0000313" key="4">
    <source>
        <dbReference type="Proteomes" id="UP000596248"/>
    </source>
</evidence>
<dbReference type="Proteomes" id="UP000596248">
    <property type="component" value="Chromosome"/>
</dbReference>
<evidence type="ECO:0000259" key="1">
    <source>
        <dbReference type="Pfam" id="PF01978"/>
    </source>
</evidence>
<dbReference type="InterPro" id="IPR051797">
    <property type="entry name" value="TrmB-like"/>
</dbReference>
<dbReference type="Pfam" id="PF01978">
    <property type="entry name" value="TrmB"/>
    <property type="match status" value="1"/>
</dbReference>
<name>A0ABX7FKX8_BRECH</name>
<dbReference type="Pfam" id="PF11495">
    <property type="entry name" value="Regulator_TrmB"/>
    <property type="match status" value="1"/>
</dbReference>
<evidence type="ECO:0000313" key="3">
    <source>
        <dbReference type="EMBL" id="QRG66299.1"/>
    </source>
</evidence>
<keyword evidence="4" id="KW-1185">Reference proteome</keyword>
<dbReference type="RefSeq" id="WP_203353365.1">
    <property type="nucleotide sequence ID" value="NZ_CP069127.1"/>
</dbReference>
<dbReference type="InterPro" id="IPR036390">
    <property type="entry name" value="WH_DNA-bd_sf"/>
</dbReference>
<feature type="domain" description="Transcription regulator TrmB C-terminal" evidence="2">
    <location>
        <begin position="106"/>
        <end position="225"/>
    </location>
</feature>
<evidence type="ECO:0000259" key="2">
    <source>
        <dbReference type="Pfam" id="PF11495"/>
    </source>
</evidence>
<dbReference type="CDD" id="cd09124">
    <property type="entry name" value="PLDc_like_TrmB_middle"/>
    <property type="match status" value="1"/>
</dbReference>
<sequence>MIDLLNKIGLTDLEARCYLTLHEEPNLSGYEVAKRVSVSRSNVYAALRSLTEKGACRYIDGEPVRYDAVPIEQLVRHLQLEFEQTTKSLIRQLKSMPKNENSFYNWQGDHQIKTAIHRVIANAHSIIVADLWSEDLHWVEEDLLEAEKRGVTVVLVIIGECQTSLKNVFVHVRSDEWSISMARKFSILCDSQTALLGGFGGDAKHTALETSQPAIIEMLKTAFYHDIIMQHIERDFAEELAEKYGEKYSKIIHYYNKEKGWDI</sequence>
<gene>
    <name evidence="3" type="ORF">JNE38_22545</name>
</gene>
<feature type="domain" description="Transcription regulator TrmB N-terminal" evidence="1">
    <location>
        <begin position="5"/>
        <end position="72"/>
    </location>
</feature>
<dbReference type="PANTHER" id="PTHR34293:SF1">
    <property type="entry name" value="HTH-TYPE TRANSCRIPTIONAL REGULATOR TRMBL2"/>
    <property type="match status" value="1"/>
</dbReference>
<dbReference type="PANTHER" id="PTHR34293">
    <property type="entry name" value="HTH-TYPE TRANSCRIPTIONAL REGULATOR TRMBL2"/>
    <property type="match status" value="1"/>
</dbReference>
<dbReference type="EMBL" id="CP069127">
    <property type="protein sequence ID" value="QRG66299.1"/>
    <property type="molecule type" value="Genomic_DNA"/>
</dbReference>
<proteinExistence type="predicted"/>
<protein>
    <submittedName>
        <fullName evidence="3">TrmB family transcriptional regulator</fullName>
    </submittedName>
</protein>
<organism evidence="3 4">
    <name type="scientific">Brevibacillus choshinensis</name>
    <dbReference type="NCBI Taxonomy" id="54911"/>
    <lineage>
        <taxon>Bacteria</taxon>
        <taxon>Bacillati</taxon>
        <taxon>Bacillota</taxon>
        <taxon>Bacilli</taxon>
        <taxon>Bacillales</taxon>
        <taxon>Paenibacillaceae</taxon>
        <taxon>Brevibacillus</taxon>
    </lineage>
</organism>
<dbReference type="SUPFAM" id="SSF46785">
    <property type="entry name" value="Winged helix' DNA-binding domain"/>
    <property type="match status" value="1"/>
</dbReference>
<accession>A0ABX7FKX8</accession>
<dbReference type="InterPro" id="IPR021586">
    <property type="entry name" value="Tscrpt_reg_TrmB_C"/>
</dbReference>
<dbReference type="InterPro" id="IPR036388">
    <property type="entry name" value="WH-like_DNA-bd_sf"/>
</dbReference>
<reference evidence="3 4" key="1">
    <citation type="submission" date="2021-01" db="EMBL/GenBank/DDBJ databases">
        <title>Identification of strong promoters based on the transcriptome of Brevibacillus choshinensis.</title>
        <authorList>
            <person name="Yao D."/>
            <person name="Zhang K."/>
            <person name="Wu J."/>
        </authorList>
    </citation>
    <scope>NUCLEOTIDE SEQUENCE [LARGE SCALE GENOMIC DNA]</scope>
    <source>
        <strain evidence="3 4">HPD31-SP3</strain>
    </source>
</reference>